<proteinExistence type="predicted"/>
<reference evidence="1" key="1">
    <citation type="submission" date="2019-03" db="EMBL/GenBank/DDBJ databases">
        <title>Evidence of extensive intraspecific noncoding reshuffling in a 169kb mitochondrial genome of basidiomycete fungus.</title>
        <authorList>
            <person name="Lee H.-H."/>
            <person name="Ke H.-M."/>
            <person name="Lin C.-Y.I."/>
            <person name="Lee T.J."/>
            <person name="Chung C.-L."/>
            <person name="Tsai I.J."/>
        </authorList>
    </citation>
    <scope>NUCLEOTIDE SEQUENCE</scope>
    <source>
        <strain evidence="1">MF3/22</strain>
    </source>
</reference>
<keyword evidence="1" id="KW-0496">Mitochondrion</keyword>
<name>A0A5B9R9M8_9AGAM</name>
<protein>
    <submittedName>
        <fullName evidence="1">Uncharacterized protein</fullName>
    </submittedName>
</protein>
<accession>A0A5B9R9M8</accession>
<evidence type="ECO:0000313" key="1">
    <source>
        <dbReference type="EMBL" id="QEG57052.1"/>
    </source>
</evidence>
<dbReference type="EMBL" id="MK623258">
    <property type="protein sequence ID" value="QEG57052.1"/>
    <property type="molecule type" value="Genomic_DNA"/>
</dbReference>
<dbReference type="AlphaFoldDB" id="A0A5B9R9M8"/>
<sequence>MVNIHKKIKILTFMPLLNLKNISSHKDFYIFKFQPTSIKFGLCSIRMLTIFIKDFLSKLGSDYCDFRVKKYIPFKMDGKYVILNMTLINIKDLTSLHNLSNIKKDIVVKNIHYTFNRYRDDDLSKLIVKHLNKNNHIQLDKTEFVLPKVITVLIPKGSKDERYFRAKGELILYVPTGKTKKGFLFGEAEMYVIDKQSGKILRKLYP</sequence>
<gene>
    <name evidence="1" type="ORF">Fomme_000055</name>
</gene>
<organism evidence="1">
    <name type="scientific">Fomitiporia mediterranea</name>
    <dbReference type="NCBI Taxonomy" id="208960"/>
    <lineage>
        <taxon>Eukaryota</taxon>
        <taxon>Fungi</taxon>
        <taxon>Dikarya</taxon>
        <taxon>Basidiomycota</taxon>
        <taxon>Agaricomycotina</taxon>
        <taxon>Agaricomycetes</taxon>
        <taxon>Hymenochaetales</taxon>
        <taxon>Hymenochaetaceae</taxon>
        <taxon>Fomitiporia</taxon>
    </lineage>
</organism>
<geneLocation type="mitochondrion" evidence="1"/>